<dbReference type="RefSeq" id="WP_009059015.1">
    <property type="nucleotide sequence ID" value="NZ_JAHXRZ010000002.1"/>
</dbReference>
<evidence type="ECO:0000313" key="2">
    <source>
        <dbReference type="Proteomes" id="UP001161497"/>
    </source>
</evidence>
<protein>
    <recommendedName>
        <fullName evidence="3">HNH nuclease domain-containing protein</fullName>
    </recommendedName>
</protein>
<sequence length="369" mass="42051">MKKKRSLLRDSKGNIIPSKEMVLKVDRMLKNLDGLASPSSILQGCPEAPGIVLEKSIVTPLDKESKNYKKIVKEYEKIRPQFLAALASHPVGKSLSLLAVGKEGLELMKKGKVPKKNLGTILDEDGIRRNAIAFYKVKRLRQSSMETIKDSYNCHHVIQKSVLSKNHPSPNDPANLVLVQTFKSNNNQMNPHHFWHAIFLHPQINGNTQTPQPYYAVRPLFPIYPPIQKPIHSVEQLRKELKILDPQASLPLSWENKIVAFSRLIGEQPYQIDQKYRKAIKLFQKIHSKENKEQSKNIYVRNQAAKEASCFAKDWLPAGAIINGIKLPSTHKPKFILPIINSENKMNWAVASSKFYTKDNELKNQALYR</sequence>
<organism evidence="1 2">
    <name type="scientific">Candidatus Methylacidiphilum fumarolicum</name>
    <dbReference type="NCBI Taxonomy" id="591154"/>
    <lineage>
        <taxon>Bacteria</taxon>
        <taxon>Pseudomonadati</taxon>
        <taxon>Verrucomicrobiota</taxon>
        <taxon>Methylacidiphilae</taxon>
        <taxon>Methylacidiphilales</taxon>
        <taxon>Methylacidiphilaceae</taxon>
        <taxon>Methylacidiphilum (ex Ratnadevi et al. 2023)</taxon>
    </lineage>
</organism>
<gene>
    <name evidence="1" type="ORF">MFUM_1038</name>
</gene>
<dbReference type="EMBL" id="OX458932">
    <property type="protein sequence ID" value="CAI9085409.1"/>
    <property type="molecule type" value="Genomic_DNA"/>
</dbReference>
<evidence type="ECO:0000313" key="1">
    <source>
        <dbReference type="EMBL" id="CAI9085409.1"/>
    </source>
</evidence>
<proteinExistence type="predicted"/>
<reference evidence="1" key="1">
    <citation type="submission" date="2023-03" db="EMBL/GenBank/DDBJ databases">
        <authorList>
            <person name="Cremers G."/>
            <person name="Picone N."/>
        </authorList>
    </citation>
    <scope>NUCLEOTIDE SEQUENCE</scope>
    <source>
        <strain evidence="1">Sample_alias</strain>
    </source>
</reference>
<evidence type="ECO:0008006" key="3">
    <source>
        <dbReference type="Google" id="ProtNLM"/>
    </source>
</evidence>
<accession>A0ABM9ICN2</accession>
<name>A0ABM9ICN2_9BACT</name>
<keyword evidence="2" id="KW-1185">Reference proteome</keyword>
<dbReference type="Proteomes" id="UP001161497">
    <property type="component" value="Chromosome"/>
</dbReference>